<keyword evidence="2" id="KW-0540">Nuclease</keyword>
<keyword evidence="4" id="KW-0255">Endonuclease</keyword>
<evidence type="ECO:0000313" key="14">
    <source>
        <dbReference type="Proteomes" id="UP000294003"/>
    </source>
</evidence>
<dbReference type="InterPro" id="IPR039537">
    <property type="entry name" value="Retrotran_Ty1/copia-like"/>
</dbReference>
<keyword evidence="11" id="KW-0233">DNA recombination</keyword>
<reference evidence="13 14" key="1">
    <citation type="submission" date="2018-06" db="EMBL/GenBank/DDBJ databases">
        <title>Complete Genomes of Monosporascus.</title>
        <authorList>
            <person name="Robinson A.J."/>
            <person name="Natvig D.O."/>
        </authorList>
    </citation>
    <scope>NUCLEOTIDE SEQUENCE [LARGE SCALE GENOMIC DNA]</scope>
    <source>
        <strain evidence="13 14">CBS 609.92</strain>
    </source>
</reference>
<evidence type="ECO:0000256" key="3">
    <source>
        <dbReference type="ARBA" id="ARBA00022723"/>
    </source>
</evidence>
<protein>
    <recommendedName>
        <fullName evidence="12">Retroviral polymerase SH3-like domain-containing protein</fullName>
    </recommendedName>
</protein>
<evidence type="ECO:0000256" key="6">
    <source>
        <dbReference type="ARBA" id="ARBA00022842"/>
    </source>
</evidence>
<evidence type="ECO:0000256" key="1">
    <source>
        <dbReference type="ARBA" id="ARBA00022695"/>
    </source>
</evidence>
<dbReference type="SUPFAM" id="SSF53098">
    <property type="entry name" value="Ribonuclease H-like"/>
    <property type="match status" value="1"/>
</dbReference>
<dbReference type="PANTHER" id="PTHR42648:SF11">
    <property type="entry name" value="TRANSPOSON TY4-P GAG-POL POLYPROTEIN"/>
    <property type="match status" value="1"/>
</dbReference>
<evidence type="ECO:0000256" key="8">
    <source>
        <dbReference type="ARBA" id="ARBA00022918"/>
    </source>
</evidence>
<evidence type="ECO:0000256" key="9">
    <source>
        <dbReference type="ARBA" id="ARBA00022932"/>
    </source>
</evidence>
<evidence type="ECO:0000256" key="11">
    <source>
        <dbReference type="ARBA" id="ARBA00023172"/>
    </source>
</evidence>
<dbReference type="InterPro" id="IPR036397">
    <property type="entry name" value="RNaseH_sf"/>
</dbReference>
<keyword evidence="7" id="KW-0229">DNA integration</keyword>
<evidence type="ECO:0000256" key="4">
    <source>
        <dbReference type="ARBA" id="ARBA00022759"/>
    </source>
</evidence>
<dbReference type="EMBL" id="QJNS01000005">
    <property type="protein sequence ID" value="RYO95097.1"/>
    <property type="molecule type" value="Genomic_DNA"/>
</dbReference>
<keyword evidence="5" id="KW-0378">Hydrolase</keyword>
<name>A0ABY0HJT1_9PEZI</name>
<comment type="caution">
    <text evidence="13">The sequence shown here is derived from an EMBL/GenBank/DDBJ whole genome shotgun (WGS) entry which is preliminary data.</text>
</comment>
<evidence type="ECO:0000256" key="7">
    <source>
        <dbReference type="ARBA" id="ARBA00022908"/>
    </source>
</evidence>
<keyword evidence="1" id="KW-0548">Nucleotidyltransferase</keyword>
<evidence type="ECO:0000313" key="13">
    <source>
        <dbReference type="EMBL" id="RYO95097.1"/>
    </source>
</evidence>
<dbReference type="InterPro" id="IPR012337">
    <property type="entry name" value="RNaseH-like_sf"/>
</dbReference>
<proteinExistence type="predicted"/>
<evidence type="ECO:0000256" key="10">
    <source>
        <dbReference type="ARBA" id="ARBA00023125"/>
    </source>
</evidence>
<dbReference type="PANTHER" id="PTHR42648">
    <property type="entry name" value="TRANSPOSASE, PUTATIVE-RELATED"/>
    <property type="match status" value="1"/>
</dbReference>
<organism evidence="13 14">
    <name type="scientific">Monosporascus cannonballus</name>
    <dbReference type="NCBI Taxonomy" id="155416"/>
    <lineage>
        <taxon>Eukaryota</taxon>
        <taxon>Fungi</taxon>
        <taxon>Dikarya</taxon>
        <taxon>Ascomycota</taxon>
        <taxon>Pezizomycotina</taxon>
        <taxon>Sordariomycetes</taxon>
        <taxon>Xylariomycetidae</taxon>
        <taxon>Xylariales</taxon>
        <taxon>Xylariales incertae sedis</taxon>
        <taxon>Monosporascus</taxon>
    </lineage>
</organism>
<accession>A0ABY0HJT1</accession>
<sequence>MDSPKPANENRNYTLCVVEKIVAICTHHHFLSDTRRTGIPLIFGCNIPGISHEPSPPYAKGPAGVQERAGGVIITKTRCLIISSNLPSDLWPEAIEAATYIVNRTPIRALGWKTPIQVFNEWLAKGDKTPIPEEGLKASVANIVLFGSEAYALTEAARRSAERLKKMDPRAYIGHLVEYVASNIYRVWIPSQQRVITIRDVTFDEAKVYQGEQKKSLLEVVELNDQIDSILIPPAATTFLGTSRAVFTSDPLDTGITGGGWLEFEELNTYPTAFNAVFSTAIKHDRLYRVNLPAAPKNWQEVMQHKTRDTAHAEEFLEKLMQRFHINDLGELQWFLGMRILRDRAARKLWLSQDTYWEKLYTRFELSKLGKRHFKVPRWRDLKDPTHLGAVDEAILHAHSTRTLALEFGGDEDPNLRSFLCASDASFADNPDRKSSQGFVLSLFGGPIVWRANKQDTVTTSSTEAELLALSQTVKEAFFMLRLFKAIGLELGEDLVIQVDNKQTIRLVTEETIRLITKLKHVDVHNHWLREIHAAGRMKIEWTPTNAMVADGLTKPLKLQQHQKSARLLNLHDVASRLQEA</sequence>
<dbReference type="CDD" id="cd09272">
    <property type="entry name" value="RNase_HI_RT_Ty1"/>
    <property type="match status" value="1"/>
</dbReference>
<keyword evidence="10" id="KW-0238">DNA-binding</keyword>
<keyword evidence="6" id="KW-0460">Magnesium</keyword>
<dbReference type="InterPro" id="IPR057670">
    <property type="entry name" value="SH3_retrovirus"/>
</dbReference>
<dbReference type="Proteomes" id="UP000294003">
    <property type="component" value="Unassembled WGS sequence"/>
</dbReference>
<keyword evidence="9" id="KW-0808">Transferase</keyword>
<feature type="domain" description="Retroviral polymerase SH3-like" evidence="12">
    <location>
        <begin position="149"/>
        <end position="215"/>
    </location>
</feature>
<dbReference type="Pfam" id="PF25597">
    <property type="entry name" value="SH3_retrovirus"/>
    <property type="match status" value="1"/>
</dbReference>
<dbReference type="Gene3D" id="3.30.420.10">
    <property type="entry name" value="Ribonuclease H-like superfamily/Ribonuclease H"/>
    <property type="match status" value="1"/>
</dbReference>
<gene>
    <name evidence="13" type="ORF">DL762_000290</name>
</gene>
<keyword evidence="3" id="KW-0479">Metal-binding</keyword>
<keyword evidence="14" id="KW-1185">Reference proteome</keyword>
<evidence type="ECO:0000256" key="5">
    <source>
        <dbReference type="ARBA" id="ARBA00022801"/>
    </source>
</evidence>
<keyword evidence="9" id="KW-0239">DNA-directed DNA polymerase</keyword>
<keyword evidence="8" id="KW-0695">RNA-directed DNA polymerase</keyword>
<evidence type="ECO:0000259" key="12">
    <source>
        <dbReference type="Pfam" id="PF25597"/>
    </source>
</evidence>
<evidence type="ECO:0000256" key="2">
    <source>
        <dbReference type="ARBA" id="ARBA00022722"/>
    </source>
</evidence>